<dbReference type="InterPro" id="IPR013424">
    <property type="entry name" value="Ice-binding_C"/>
</dbReference>
<name>A0A1M6CSW9_9BACT</name>
<gene>
    <name evidence="3" type="ORF">SAMN02745181_0558</name>
</gene>
<evidence type="ECO:0000259" key="2">
    <source>
        <dbReference type="Pfam" id="PF07589"/>
    </source>
</evidence>
<dbReference type="InParanoid" id="A0A1M6CSW9"/>
<feature type="chain" id="PRO_5012477612" evidence="1">
    <location>
        <begin position="23"/>
        <end position="231"/>
    </location>
</feature>
<reference evidence="3 4" key="1">
    <citation type="submission" date="2016-11" db="EMBL/GenBank/DDBJ databases">
        <authorList>
            <person name="Jaros S."/>
            <person name="Januszkiewicz K."/>
            <person name="Wedrychowicz H."/>
        </authorList>
    </citation>
    <scope>NUCLEOTIDE SEQUENCE [LARGE SCALE GENOMIC DNA]</scope>
    <source>
        <strain evidence="3 4">DSM 18772</strain>
    </source>
</reference>
<dbReference type="EMBL" id="FQYR01000002">
    <property type="protein sequence ID" value="SHI64112.1"/>
    <property type="molecule type" value="Genomic_DNA"/>
</dbReference>
<protein>
    <submittedName>
        <fullName evidence="3">PEP-CTERM protein-sorting domain-containing protein/MYXO-CTERM domain-containing protein</fullName>
    </submittedName>
</protein>
<dbReference type="RefSeq" id="WP_143157961.1">
    <property type="nucleotide sequence ID" value="NZ_FQYR01000002.1"/>
</dbReference>
<dbReference type="Proteomes" id="UP000184510">
    <property type="component" value="Unassembled WGS sequence"/>
</dbReference>
<dbReference type="Pfam" id="PF07589">
    <property type="entry name" value="PEP-CTERM"/>
    <property type="match status" value="1"/>
</dbReference>
<sequence>MKTRLYTRIFTISALVAASAQAATLSFGPSNGGQTDVDWVTGTTPTKTIEVYFTGDEGENLSFKMDFSAGGDSTGLRADGSGGGYGWQPDGGTGAQSYRWADGEIAYWTVTILDRDNANADVTSSYDVFLTALQTTNRLEVPDAATILLTNGLTDQESAQAGAGTGEVNHTFTGFDGKNMTLEMTNNPSPSLQYFRIDTLGFEVTTAAVPEPSSTALLGLAGLGLILRRRR</sequence>
<dbReference type="AlphaFoldDB" id="A0A1M6CSW9"/>
<feature type="domain" description="Ice-binding protein C-terminal" evidence="2">
    <location>
        <begin position="208"/>
        <end position="230"/>
    </location>
</feature>
<dbReference type="STRING" id="1123071.SAMN02745181_0558"/>
<evidence type="ECO:0000313" key="4">
    <source>
        <dbReference type="Proteomes" id="UP000184510"/>
    </source>
</evidence>
<feature type="signal peptide" evidence="1">
    <location>
        <begin position="1"/>
        <end position="22"/>
    </location>
</feature>
<dbReference type="NCBIfam" id="TIGR02595">
    <property type="entry name" value="PEP_CTERM"/>
    <property type="match status" value="1"/>
</dbReference>
<organism evidence="3 4">
    <name type="scientific">Rubritalea squalenifaciens DSM 18772</name>
    <dbReference type="NCBI Taxonomy" id="1123071"/>
    <lineage>
        <taxon>Bacteria</taxon>
        <taxon>Pseudomonadati</taxon>
        <taxon>Verrucomicrobiota</taxon>
        <taxon>Verrucomicrobiia</taxon>
        <taxon>Verrucomicrobiales</taxon>
        <taxon>Rubritaleaceae</taxon>
        <taxon>Rubritalea</taxon>
    </lineage>
</organism>
<keyword evidence="4" id="KW-1185">Reference proteome</keyword>
<evidence type="ECO:0000256" key="1">
    <source>
        <dbReference type="SAM" id="SignalP"/>
    </source>
</evidence>
<accession>A0A1M6CSW9</accession>
<proteinExistence type="predicted"/>
<keyword evidence="1" id="KW-0732">Signal</keyword>
<evidence type="ECO:0000313" key="3">
    <source>
        <dbReference type="EMBL" id="SHI64112.1"/>
    </source>
</evidence>